<accession>A0A8T3B8J4</accession>
<dbReference type="EMBL" id="JAGYWB010000010">
    <property type="protein sequence ID" value="KAI0507215.1"/>
    <property type="molecule type" value="Genomic_DNA"/>
</dbReference>
<keyword evidence="2" id="KW-1185">Reference proteome</keyword>
<sequence length="127" mass="14843">MVDVKVCFQFNITLNAPISLRWDHWCNRATISEILGTNHTVEIPDCFLKYVISSSQWVFPVNFPLHLRNICENFTVAADAGPCLAWKNCDNYKFSNFIEELYASTPNCSWYKHVWPKKNIIRHSIFV</sequence>
<comment type="caution">
    <text evidence="1">The sequence shown here is derived from an EMBL/GenBank/DDBJ whole genome shotgun (WGS) entry which is preliminary data.</text>
</comment>
<dbReference type="AlphaFoldDB" id="A0A8T3B8J4"/>
<protein>
    <submittedName>
        <fullName evidence="1">Uncharacterized protein</fullName>
    </submittedName>
</protein>
<dbReference type="Proteomes" id="UP000829196">
    <property type="component" value="Unassembled WGS sequence"/>
</dbReference>
<name>A0A8T3B8J4_DENNO</name>
<gene>
    <name evidence="1" type="ORF">KFK09_013337</name>
</gene>
<reference evidence="1" key="1">
    <citation type="journal article" date="2022" name="Front. Genet.">
        <title>Chromosome-Scale Assembly of the Dendrobium nobile Genome Provides Insights Into the Molecular Mechanism of the Biosynthesis of the Medicinal Active Ingredient of Dendrobium.</title>
        <authorList>
            <person name="Xu Q."/>
            <person name="Niu S.-C."/>
            <person name="Li K.-L."/>
            <person name="Zheng P.-J."/>
            <person name="Zhang X.-J."/>
            <person name="Jia Y."/>
            <person name="Liu Y."/>
            <person name="Niu Y.-X."/>
            <person name="Yu L.-H."/>
            <person name="Chen D.-F."/>
            <person name="Zhang G.-Q."/>
        </authorList>
    </citation>
    <scope>NUCLEOTIDE SEQUENCE</scope>
    <source>
        <tissue evidence="1">Leaf</tissue>
    </source>
</reference>
<evidence type="ECO:0000313" key="2">
    <source>
        <dbReference type="Proteomes" id="UP000829196"/>
    </source>
</evidence>
<organism evidence="1 2">
    <name type="scientific">Dendrobium nobile</name>
    <name type="common">Orchid</name>
    <dbReference type="NCBI Taxonomy" id="94219"/>
    <lineage>
        <taxon>Eukaryota</taxon>
        <taxon>Viridiplantae</taxon>
        <taxon>Streptophyta</taxon>
        <taxon>Embryophyta</taxon>
        <taxon>Tracheophyta</taxon>
        <taxon>Spermatophyta</taxon>
        <taxon>Magnoliopsida</taxon>
        <taxon>Liliopsida</taxon>
        <taxon>Asparagales</taxon>
        <taxon>Orchidaceae</taxon>
        <taxon>Epidendroideae</taxon>
        <taxon>Malaxideae</taxon>
        <taxon>Dendrobiinae</taxon>
        <taxon>Dendrobium</taxon>
    </lineage>
</organism>
<proteinExistence type="predicted"/>
<evidence type="ECO:0000313" key="1">
    <source>
        <dbReference type="EMBL" id="KAI0507215.1"/>
    </source>
</evidence>